<dbReference type="GO" id="GO:0030692">
    <property type="term" value="C:Noc4p-Nop14p complex"/>
    <property type="evidence" value="ECO:0007669"/>
    <property type="project" value="TreeGrafter"/>
</dbReference>
<dbReference type="GO" id="GO:0032040">
    <property type="term" value="C:small-subunit processome"/>
    <property type="evidence" value="ECO:0007669"/>
    <property type="project" value="TreeGrafter"/>
</dbReference>
<proteinExistence type="inferred from homology"/>
<protein>
    <recommendedName>
        <fullName evidence="3">CCAAT-binding factor domain-containing protein</fullName>
    </recommendedName>
</protein>
<sequence>MSKIYNQLIDKLLEACKTAKLKSVTLINILKDINKTISDIKKENMEITPIDLLGNSNNYLGSTDINLNYCEPIVKLRDSVKFCLRIFSIVMGITPEGSDELLKNEVFMSCINSNRKNLRIYVIQLLFKWLKDDILIREYRNMKDKGNFNNVLNYPVSLSTYIIRCILLSSMGEDELKKIILDNKIIMPNETFTIENLLLSEYINRFKDLRCFFLKHIHNLIEKCVSENIPEFINAEQKELDKNGVKTLDRLTTISIRTYYILIKLSAPRVDEEFQDEEIMGDNLLFTLGIIEDEKYIEKVKKFDKEYRIIYQKLWLSFIRLILSKGNCIDQTVHIQILKSALEYVSETVIQIISNPLELADIFKSCYDGVYNSGDRIDDMDKLSLSIISLSGIFYLITNNRLSESSYLESSDDENISTGYYRRLYEIISPPIFFLKTRGRLFNLISVSLMSPLIPITVLCCFIKKLIRISVFTATNDTIWIISLVNVLINRQRNVLFPILSLNENDKEYSFVSDILSEVNGELWSYRSDINSYILKNTNLPCSFNNNSENELNTDTKNTNFIPNMGAYISANFGLWELYLLNRSVSPIIRNVCNTLTLNANNANVNRNIHDLRNEELAGLNSEDVLNHEISSHNGIISTYLSVIKKNKREYKDSNDIIPHNYIEDSDLSSFNINKSSEKFFTNSDSELLALI</sequence>
<dbReference type="AlphaFoldDB" id="A0AAV9XXC0"/>
<evidence type="ECO:0000313" key="5">
    <source>
        <dbReference type="Proteomes" id="UP001311799"/>
    </source>
</evidence>
<keyword evidence="2" id="KW-1133">Transmembrane helix</keyword>
<reference evidence="4 5" key="1">
    <citation type="submission" date="2023-10" db="EMBL/GenBank/DDBJ databases">
        <title>Comparative genomics analysis reveals potential genetic determinants of host preference in Cryptosporidium xiaoi.</title>
        <authorList>
            <person name="Xiao L."/>
            <person name="Li J."/>
        </authorList>
    </citation>
    <scope>NUCLEOTIDE SEQUENCE [LARGE SCALE GENOMIC DNA]</scope>
    <source>
        <strain evidence="4 5">52996</strain>
    </source>
</reference>
<dbReference type="InterPro" id="IPR027193">
    <property type="entry name" value="Noc4"/>
</dbReference>
<feature type="domain" description="CCAAT-binding factor" evidence="3">
    <location>
        <begin position="386"/>
        <end position="591"/>
    </location>
</feature>
<evidence type="ECO:0000313" key="4">
    <source>
        <dbReference type="EMBL" id="KAK6589346.1"/>
    </source>
</evidence>
<comment type="similarity">
    <text evidence="1">Belongs to the CBF/MAK21 family.</text>
</comment>
<dbReference type="GO" id="GO:0042254">
    <property type="term" value="P:ribosome biogenesis"/>
    <property type="evidence" value="ECO:0007669"/>
    <property type="project" value="InterPro"/>
</dbReference>
<keyword evidence="2" id="KW-0812">Transmembrane</keyword>
<name>A0AAV9XXC0_9CRYT</name>
<evidence type="ECO:0000259" key="3">
    <source>
        <dbReference type="Pfam" id="PF03914"/>
    </source>
</evidence>
<keyword evidence="5" id="KW-1185">Reference proteome</keyword>
<gene>
    <name evidence="4" type="ORF">RS030_213352</name>
</gene>
<accession>A0AAV9XXC0</accession>
<dbReference type="PANTHER" id="PTHR12455">
    <property type="entry name" value="NUCLEOLAR COMPLEX PROTEIN 4"/>
    <property type="match status" value="1"/>
</dbReference>
<keyword evidence="2" id="KW-0472">Membrane</keyword>
<dbReference type="InterPro" id="IPR005612">
    <property type="entry name" value="CCAAT-binding_factor"/>
</dbReference>
<evidence type="ECO:0000256" key="2">
    <source>
        <dbReference type="SAM" id="Phobius"/>
    </source>
</evidence>
<organism evidence="4 5">
    <name type="scientific">Cryptosporidium xiaoi</name>
    <dbReference type="NCBI Taxonomy" id="659607"/>
    <lineage>
        <taxon>Eukaryota</taxon>
        <taxon>Sar</taxon>
        <taxon>Alveolata</taxon>
        <taxon>Apicomplexa</taxon>
        <taxon>Conoidasida</taxon>
        <taxon>Coccidia</taxon>
        <taxon>Eucoccidiorida</taxon>
        <taxon>Eimeriorina</taxon>
        <taxon>Cryptosporidiidae</taxon>
        <taxon>Cryptosporidium</taxon>
    </lineage>
</organism>
<evidence type="ECO:0000256" key="1">
    <source>
        <dbReference type="ARBA" id="ARBA00007797"/>
    </source>
</evidence>
<dbReference type="PANTHER" id="PTHR12455:SF0">
    <property type="entry name" value="NUCLEOLAR COMPLEX PROTEIN 4 HOMOLOG"/>
    <property type="match status" value="1"/>
</dbReference>
<feature type="transmembrane region" description="Helical" evidence="2">
    <location>
        <begin position="441"/>
        <end position="463"/>
    </location>
</feature>
<comment type="caution">
    <text evidence="4">The sequence shown here is derived from an EMBL/GenBank/DDBJ whole genome shotgun (WGS) entry which is preliminary data.</text>
</comment>
<dbReference type="Pfam" id="PF03914">
    <property type="entry name" value="CBF"/>
    <property type="match status" value="1"/>
</dbReference>
<dbReference type="Proteomes" id="UP001311799">
    <property type="component" value="Unassembled WGS sequence"/>
</dbReference>
<dbReference type="EMBL" id="JAWDEY010000013">
    <property type="protein sequence ID" value="KAK6589346.1"/>
    <property type="molecule type" value="Genomic_DNA"/>
</dbReference>